<name>A0A835YUC0_9STRA</name>
<evidence type="ECO:0000313" key="2">
    <source>
        <dbReference type="EMBL" id="KAG5181802.1"/>
    </source>
</evidence>
<feature type="region of interest" description="Disordered" evidence="1">
    <location>
        <begin position="230"/>
        <end position="262"/>
    </location>
</feature>
<dbReference type="Proteomes" id="UP000664859">
    <property type="component" value="Unassembled WGS sequence"/>
</dbReference>
<accession>A0A835YUC0</accession>
<reference evidence="2" key="1">
    <citation type="submission" date="2021-02" db="EMBL/GenBank/DDBJ databases">
        <title>First Annotated Genome of the Yellow-green Alga Tribonema minus.</title>
        <authorList>
            <person name="Mahan K.M."/>
        </authorList>
    </citation>
    <scope>NUCLEOTIDE SEQUENCE</scope>
    <source>
        <strain evidence="2">UTEX B ZZ1240</strain>
    </source>
</reference>
<comment type="caution">
    <text evidence="2">The sequence shown here is derived from an EMBL/GenBank/DDBJ whole genome shotgun (WGS) entry which is preliminary data.</text>
</comment>
<protein>
    <submittedName>
        <fullName evidence="2">Uncharacterized protein</fullName>
    </submittedName>
</protein>
<evidence type="ECO:0000313" key="3">
    <source>
        <dbReference type="Proteomes" id="UP000664859"/>
    </source>
</evidence>
<sequence length="516" mass="57503">MAVAGGVGGGAGAKPPRAYGCESRQWRRAAAVTELLSAGVQAAAELLANAKQRQRVEASRAMMDEMQQTLGPSRKLLLRRDMAEQRMLHEAAMLRRWMLSSASWTLSRLRHYSRRALQALPQLLVNMDDKVDRANNRFDGGAEMILSALQQHQDDHGNGTFSSASVWSQLIERDAAQLNITVPCDRFSKVWIRASAEDKGVIWRTLIKVLQRTPFLVGYRFLRLLPGDKPPDTATASGLTPWRKERGQTVDVPPPPPPPPPAPFDRLVYVNAHGFNDFEVNGGILSDAYEAVHTMSPRLREQLRPLLVNKHTAFDEWEDDEKAQLSTIILRLCELVHRKEDETGALAGILGRIHEAMYGGGAGAIMLRCHMMYVRRHFHFLRGYGAATQDIAELRELTLPTTCYPGDENAQVRALKAVLERVIVDITVGGDRDADDTITAMRSLAVTAAMVDGRPEAYAMMEQQAHEAESNIEAHAAHFVLSPAQADDAEDQSTRFSRWLQQWSKYVLEKIARVSA</sequence>
<organism evidence="2 3">
    <name type="scientific">Tribonema minus</name>
    <dbReference type="NCBI Taxonomy" id="303371"/>
    <lineage>
        <taxon>Eukaryota</taxon>
        <taxon>Sar</taxon>
        <taxon>Stramenopiles</taxon>
        <taxon>Ochrophyta</taxon>
        <taxon>PX clade</taxon>
        <taxon>Xanthophyceae</taxon>
        <taxon>Tribonematales</taxon>
        <taxon>Tribonemataceae</taxon>
        <taxon>Tribonema</taxon>
    </lineage>
</organism>
<gene>
    <name evidence="2" type="ORF">JKP88DRAFT_320491</name>
</gene>
<dbReference type="AlphaFoldDB" id="A0A835YUC0"/>
<feature type="compositionally biased region" description="Pro residues" evidence="1">
    <location>
        <begin position="252"/>
        <end position="262"/>
    </location>
</feature>
<proteinExistence type="predicted"/>
<dbReference type="EMBL" id="JAFCMP010000290">
    <property type="protein sequence ID" value="KAG5181802.1"/>
    <property type="molecule type" value="Genomic_DNA"/>
</dbReference>
<evidence type="ECO:0000256" key="1">
    <source>
        <dbReference type="SAM" id="MobiDB-lite"/>
    </source>
</evidence>
<keyword evidence="3" id="KW-1185">Reference proteome</keyword>